<dbReference type="EMBL" id="FQVB01000006">
    <property type="protein sequence ID" value="SHE66446.1"/>
    <property type="molecule type" value="Genomic_DNA"/>
</dbReference>
<evidence type="ECO:0000256" key="9">
    <source>
        <dbReference type="ARBA" id="ARBA00023027"/>
    </source>
</evidence>
<organism evidence="13 14">
    <name type="scientific">Desulfacinum infernum DSM 9756</name>
    <dbReference type="NCBI Taxonomy" id="1121391"/>
    <lineage>
        <taxon>Bacteria</taxon>
        <taxon>Pseudomonadati</taxon>
        <taxon>Thermodesulfobacteriota</taxon>
        <taxon>Syntrophobacteria</taxon>
        <taxon>Syntrophobacterales</taxon>
        <taxon>Syntrophobacteraceae</taxon>
        <taxon>Desulfacinum</taxon>
    </lineage>
</organism>
<accession>A0A1M4VBX5</accession>
<dbReference type="InterPro" id="IPR000440">
    <property type="entry name" value="NADH_UbQ/plastoQ_OxRdtase_su3"/>
</dbReference>
<evidence type="ECO:0000256" key="5">
    <source>
        <dbReference type="ARBA" id="ARBA00022692"/>
    </source>
</evidence>
<dbReference type="PANTHER" id="PTHR11058:SF22">
    <property type="entry name" value="NADH-QUINONE OXIDOREDUCTASE SUBUNIT A"/>
    <property type="match status" value="1"/>
</dbReference>
<feature type="transmembrane region" description="Helical" evidence="11">
    <location>
        <begin position="87"/>
        <end position="110"/>
    </location>
</feature>
<evidence type="ECO:0000256" key="11">
    <source>
        <dbReference type="HAMAP-Rule" id="MF_01394"/>
    </source>
</evidence>
<comment type="similarity">
    <text evidence="2 11 12">Belongs to the complex I subunit 3 family.</text>
</comment>
<name>A0A1M4VBX5_9BACT</name>
<dbReference type="AlphaFoldDB" id="A0A1M4VBX5"/>
<evidence type="ECO:0000256" key="10">
    <source>
        <dbReference type="ARBA" id="ARBA00023136"/>
    </source>
</evidence>
<keyword evidence="10 11" id="KW-0472">Membrane</keyword>
<comment type="function">
    <text evidence="11">NDH-1 shuttles electrons from NADH, via FMN and iron-sulfur (Fe-S) centers, to quinones in the respiratory chain. The immediate electron acceptor for the enzyme in this species is believed to be ubiquinone. Couples the redox reaction to proton translocation (for every two electrons transferred, four hydrogen ions are translocated across the cytoplasmic membrane), and thus conserves the redox energy in a proton gradient.</text>
</comment>
<dbReference type="Proteomes" id="UP000184076">
    <property type="component" value="Unassembled WGS sequence"/>
</dbReference>
<dbReference type="STRING" id="1121391.SAMN02745206_00620"/>
<dbReference type="GO" id="GO:0050136">
    <property type="term" value="F:NADH dehydrogenase (quinone) (non-electrogenic) activity"/>
    <property type="evidence" value="ECO:0007669"/>
    <property type="project" value="UniProtKB-UniRule"/>
</dbReference>
<dbReference type="GO" id="GO:0048038">
    <property type="term" value="F:quinone binding"/>
    <property type="evidence" value="ECO:0007669"/>
    <property type="project" value="UniProtKB-KW"/>
</dbReference>
<comment type="subunit">
    <text evidence="11">NDH-1 is composed of 14 different subunits. Subunits NuoA, H, J, K, L, M, N constitute the membrane sector of the complex.</text>
</comment>
<keyword evidence="7 11" id="KW-1278">Translocase</keyword>
<evidence type="ECO:0000256" key="12">
    <source>
        <dbReference type="RuleBase" id="RU003639"/>
    </source>
</evidence>
<evidence type="ECO:0000256" key="1">
    <source>
        <dbReference type="ARBA" id="ARBA00004141"/>
    </source>
</evidence>
<dbReference type="GO" id="GO:0008137">
    <property type="term" value="F:NADH dehydrogenase (ubiquinone) activity"/>
    <property type="evidence" value="ECO:0007669"/>
    <property type="project" value="InterPro"/>
</dbReference>
<dbReference type="HAMAP" id="MF_01394">
    <property type="entry name" value="NDH1_NuoA"/>
    <property type="match status" value="1"/>
</dbReference>
<evidence type="ECO:0000313" key="13">
    <source>
        <dbReference type="EMBL" id="SHE66446.1"/>
    </source>
</evidence>
<evidence type="ECO:0000256" key="7">
    <source>
        <dbReference type="ARBA" id="ARBA00022967"/>
    </source>
</evidence>
<keyword evidence="6 11" id="KW-0874">Quinone</keyword>
<feature type="transmembrane region" description="Helical" evidence="11">
    <location>
        <begin position="60"/>
        <end position="81"/>
    </location>
</feature>
<proteinExistence type="inferred from homology"/>
<dbReference type="GO" id="GO:0030964">
    <property type="term" value="C:NADH dehydrogenase complex"/>
    <property type="evidence" value="ECO:0007669"/>
    <property type="project" value="TreeGrafter"/>
</dbReference>
<keyword evidence="5 11" id="KW-0812">Transmembrane</keyword>
<evidence type="ECO:0000313" key="14">
    <source>
        <dbReference type="Proteomes" id="UP000184076"/>
    </source>
</evidence>
<keyword evidence="4 11" id="KW-1003">Cell membrane</keyword>
<dbReference type="InterPro" id="IPR038430">
    <property type="entry name" value="NDAH_ubi_oxred_su3_sf"/>
</dbReference>
<dbReference type="RefSeq" id="WP_073036859.1">
    <property type="nucleotide sequence ID" value="NZ_FQVB01000006.1"/>
</dbReference>
<feature type="transmembrane region" description="Helical" evidence="11">
    <location>
        <begin position="6"/>
        <end position="29"/>
    </location>
</feature>
<keyword evidence="3 11" id="KW-0813">Transport</keyword>
<dbReference type="Gene3D" id="1.20.58.1610">
    <property type="entry name" value="NADH:ubiquinone/plastoquinone oxidoreductase, chain 3"/>
    <property type="match status" value="1"/>
</dbReference>
<protein>
    <recommendedName>
        <fullName evidence="11">NADH-quinone oxidoreductase subunit A</fullName>
        <ecNumber evidence="11">7.1.1.-</ecNumber>
    </recommendedName>
    <alternativeName>
        <fullName evidence="11">NADH dehydrogenase I subunit A</fullName>
    </alternativeName>
    <alternativeName>
        <fullName evidence="11">NDH-1 subunit A</fullName>
    </alternativeName>
    <alternativeName>
        <fullName evidence="11">NUO1</fullName>
    </alternativeName>
</protein>
<evidence type="ECO:0000256" key="6">
    <source>
        <dbReference type="ARBA" id="ARBA00022719"/>
    </source>
</evidence>
<keyword evidence="14" id="KW-1185">Reference proteome</keyword>
<comment type="subcellular location">
    <subcellularLocation>
        <location evidence="11 12">Cell membrane</location>
        <topology evidence="11 12">Multi-pass membrane protein</topology>
    </subcellularLocation>
    <subcellularLocation>
        <location evidence="1">Membrane</location>
        <topology evidence="1">Multi-pass membrane protein</topology>
    </subcellularLocation>
</comment>
<evidence type="ECO:0000256" key="8">
    <source>
        <dbReference type="ARBA" id="ARBA00022989"/>
    </source>
</evidence>
<dbReference type="PANTHER" id="PTHR11058">
    <property type="entry name" value="NADH-UBIQUINONE OXIDOREDUCTASE CHAIN 3"/>
    <property type="match status" value="1"/>
</dbReference>
<dbReference type="Pfam" id="PF00507">
    <property type="entry name" value="Oxidored_q4"/>
    <property type="match status" value="1"/>
</dbReference>
<sequence length="118" mass="13680">MTAVYIPALIYLAVTMGVMAVILFLSARIGRRRVTREKMLPYECGMDPLGTLEIHFPIKFYVVAMIFIIFDIETVFLYPWAVVFRDLGWFGFVEMLLFTAVILIGLVYLFRKGALEWE</sequence>
<evidence type="ECO:0000256" key="4">
    <source>
        <dbReference type="ARBA" id="ARBA00022475"/>
    </source>
</evidence>
<evidence type="ECO:0000256" key="3">
    <source>
        <dbReference type="ARBA" id="ARBA00022448"/>
    </source>
</evidence>
<evidence type="ECO:0000256" key="2">
    <source>
        <dbReference type="ARBA" id="ARBA00008472"/>
    </source>
</evidence>
<keyword evidence="8 11" id="KW-1133">Transmembrane helix</keyword>
<reference evidence="14" key="1">
    <citation type="submission" date="2016-11" db="EMBL/GenBank/DDBJ databases">
        <authorList>
            <person name="Varghese N."/>
            <person name="Submissions S."/>
        </authorList>
    </citation>
    <scope>NUCLEOTIDE SEQUENCE [LARGE SCALE GENOMIC DNA]</scope>
    <source>
        <strain evidence="14">DSM 9756</strain>
    </source>
</reference>
<dbReference type="OrthoDB" id="9791970at2"/>
<keyword evidence="9 11" id="KW-0520">NAD</keyword>
<dbReference type="EC" id="7.1.1.-" evidence="11"/>
<gene>
    <name evidence="11" type="primary">nuoA</name>
    <name evidence="13" type="ORF">SAMN02745206_00620</name>
</gene>
<keyword evidence="11" id="KW-0830">Ubiquinone</keyword>
<dbReference type="InterPro" id="IPR023043">
    <property type="entry name" value="NAD(P)H_OxRDtase_bac/plastid"/>
</dbReference>
<comment type="catalytic activity">
    <reaction evidence="11 12">
        <text>a quinone + NADH + 5 H(+)(in) = a quinol + NAD(+) + 4 H(+)(out)</text>
        <dbReference type="Rhea" id="RHEA:57888"/>
        <dbReference type="ChEBI" id="CHEBI:15378"/>
        <dbReference type="ChEBI" id="CHEBI:24646"/>
        <dbReference type="ChEBI" id="CHEBI:57540"/>
        <dbReference type="ChEBI" id="CHEBI:57945"/>
        <dbReference type="ChEBI" id="CHEBI:132124"/>
    </reaction>
</comment>
<dbReference type="GO" id="GO:0005886">
    <property type="term" value="C:plasma membrane"/>
    <property type="evidence" value="ECO:0007669"/>
    <property type="project" value="UniProtKB-SubCell"/>
</dbReference>